<dbReference type="AlphaFoldDB" id="A0A7J5Y2M6"/>
<sequence length="240" mass="26473">MLHTGLMHWLSELEILAMVAILYNDRSILENHHVSAAYRLMAEDDMNILVNLNKDDWRELRALVIEMVMSTDMSCHFQQIKTMKTALTQTLSLDKVKGDKEVELGLPFSPLCDRKATMIAQSQIGSGSVTVEAVQRHSSNRHGNSDDGQLDFSLTAIDLPAMKQNLSDVIGATRTAGKSCLCTLASKEKADKEEEQSNVNSDVQSNASPSHSVPDGQTTDQSQEGSPPDEERQTTRLLST</sequence>
<dbReference type="InterPro" id="IPR036971">
    <property type="entry name" value="PDEase_catalytic_dom_sf"/>
</dbReference>
<dbReference type="GO" id="GO:0046872">
    <property type="term" value="F:metal ion binding"/>
    <property type="evidence" value="ECO:0007669"/>
    <property type="project" value="UniProtKB-KW"/>
</dbReference>
<reference evidence="6 7" key="1">
    <citation type="submission" date="2020-03" db="EMBL/GenBank/DDBJ databases">
        <title>Dissostichus mawsoni Genome sequencing and assembly.</title>
        <authorList>
            <person name="Park H."/>
        </authorList>
    </citation>
    <scope>NUCLEOTIDE SEQUENCE [LARGE SCALE GENOMIC DNA]</scope>
    <source>
        <strain evidence="6">DM0001</strain>
        <tissue evidence="6">Muscle</tissue>
    </source>
</reference>
<dbReference type="Pfam" id="PF00233">
    <property type="entry name" value="PDEase_I"/>
    <property type="match status" value="1"/>
</dbReference>
<dbReference type="InterPro" id="IPR002073">
    <property type="entry name" value="PDEase_catalytic_dom"/>
</dbReference>
<dbReference type="EMBL" id="JAAKFY010000018">
    <property type="protein sequence ID" value="KAF3843686.1"/>
    <property type="molecule type" value="Genomic_DNA"/>
</dbReference>
<evidence type="ECO:0000256" key="3">
    <source>
        <dbReference type="SAM" id="MobiDB-lite"/>
    </source>
</evidence>
<keyword evidence="4" id="KW-0732">Signal</keyword>
<name>A0A7J5Y2M6_DISMA</name>
<keyword evidence="1" id="KW-0479">Metal-binding</keyword>
<evidence type="ECO:0000313" key="7">
    <source>
        <dbReference type="Proteomes" id="UP000518266"/>
    </source>
</evidence>
<gene>
    <name evidence="6" type="ORF">F7725_002535</name>
</gene>
<dbReference type="PROSITE" id="PS51845">
    <property type="entry name" value="PDEASE_I_2"/>
    <property type="match status" value="1"/>
</dbReference>
<dbReference type="PANTHER" id="PTHR11347">
    <property type="entry name" value="CYCLIC NUCLEOTIDE PHOSPHODIESTERASE"/>
    <property type="match status" value="1"/>
</dbReference>
<dbReference type="GO" id="GO:0007165">
    <property type="term" value="P:signal transduction"/>
    <property type="evidence" value="ECO:0007669"/>
    <property type="project" value="InterPro"/>
</dbReference>
<evidence type="ECO:0000313" key="6">
    <source>
        <dbReference type="EMBL" id="KAF3843686.1"/>
    </source>
</evidence>
<evidence type="ECO:0000256" key="2">
    <source>
        <dbReference type="ARBA" id="ARBA00022801"/>
    </source>
</evidence>
<dbReference type="Gene3D" id="1.10.1300.10">
    <property type="entry name" value="3'5'-cyclic nucleotide phosphodiesterase, catalytic domain"/>
    <property type="match status" value="2"/>
</dbReference>
<feature type="region of interest" description="Disordered" evidence="3">
    <location>
        <begin position="130"/>
        <end position="149"/>
    </location>
</feature>
<comment type="caution">
    <text evidence="6">The sequence shown here is derived from an EMBL/GenBank/DDBJ whole genome shotgun (WGS) entry which is preliminary data.</text>
</comment>
<evidence type="ECO:0000259" key="5">
    <source>
        <dbReference type="PROSITE" id="PS51845"/>
    </source>
</evidence>
<dbReference type="Proteomes" id="UP000518266">
    <property type="component" value="Unassembled WGS sequence"/>
</dbReference>
<protein>
    <recommendedName>
        <fullName evidence="5">PDEase domain-containing protein</fullName>
    </recommendedName>
</protein>
<evidence type="ECO:0000256" key="4">
    <source>
        <dbReference type="SAM" id="SignalP"/>
    </source>
</evidence>
<dbReference type="OrthoDB" id="189220at2759"/>
<dbReference type="GO" id="GO:0004114">
    <property type="term" value="F:3',5'-cyclic-nucleotide phosphodiesterase activity"/>
    <property type="evidence" value="ECO:0007669"/>
    <property type="project" value="InterPro"/>
</dbReference>
<accession>A0A7J5Y2M6</accession>
<evidence type="ECO:0000256" key="1">
    <source>
        <dbReference type="ARBA" id="ARBA00022723"/>
    </source>
</evidence>
<feature type="region of interest" description="Disordered" evidence="3">
    <location>
        <begin position="188"/>
        <end position="240"/>
    </location>
</feature>
<keyword evidence="7" id="KW-1185">Reference proteome</keyword>
<feature type="compositionally biased region" description="Polar residues" evidence="3">
    <location>
        <begin position="197"/>
        <end position="225"/>
    </location>
</feature>
<feature type="domain" description="PDEase" evidence="5">
    <location>
        <begin position="1"/>
        <end position="240"/>
    </location>
</feature>
<feature type="signal peptide" evidence="4">
    <location>
        <begin position="1"/>
        <end position="17"/>
    </location>
</feature>
<feature type="chain" id="PRO_5029761967" description="PDEase domain-containing protein" evidence="4">
    <location>
        <begin position="18"/>
        <end position="240"/>
    </location>
</feature>
<proteinExistence type="predicted"/>
<keyword evidence="2" id="KW-0378">Hydrolase</keyword>
<dbReference type="SUPFAM" id="SSF109604">
    <property type="entry name" value="HD-domain/PDEase-like"/>
    <property type="match status" value="1"/>
</dbReference>
<organism evidence="6 7">
    <name type="scientific">Dissostichus mawsoni</name>
    <name type="common">Antarctic cod</name>
    <dbReference type="NCBI Taxonomy" id="36200"/>
    <lineage>
        <taxon>Eukaryota</taxon>
        <taxon>Metazoa</taxon>
        <taxon>Chordata</taxon>
        <taxon>Craniata</taxon>
        <taxon>Vertebrata</taxon>
        <taxon>Euteleostomi</taxon>
        <taxon>Actinopterygii</taxon>
        <taxon>Neopterygii</taxon>
        <taxon>Teleostei</taxon>
        <taxon>Neoteleostei</taxon>
        <taxon>Acanthomorphata</taxon>
        <taxon>Eupercaria</taxon>
        <taxon>Perciformes</taxon>
        <taxon>Notothenioidei</taxon>
        <taxon>Nototheniidae</taxon>
        <taxon>Dissostichus</taxon>
    </lineage>
</organism>